<evidence type="ECO:0000256" key="3">
    <source>
        <dbReference type="ARBA" id="ARBA00022729"/>
    </source>
</evidence>
<comment type="similarity">
    <text evidence="2 4">Belongs to the bacterial solute-binding protein 3 family.</text>
</comment>
<keyword evidence="3 5" id="KW-0732">Signal</keyword>
<dbReference type="RefSeq" id="WP_119531301.1">
    <property type="nucleotide sequence ID" value="NZ_JBHSSP010000021.1"/>
</dbReference>
<dbReference type="InterPro" id="IPR001638">
    <property type="entry name" value="Solute-binding_3/MltF_N"/>
</dbReference>
<comment type="subcellular location">
    <subcellularLocation>
        <location evidence="1">Cell envelope</location>
    </subcellularLocation>
</comment>
<accession>A0A3A1YJI3</accession>
<comment type="caution">
    <text evidence="8">The sequence shown here is derived from an EMBL/GenBank/DDBJ whole genome shotgun (WGS) entry which is preliminary data.</text>
</comment>
<dbReference type="Proteomes" id="UP000265916">
    <property type="component" value="Unassembled WGS sequence"/>
</dbReference>
<dbReference type="Gene3D" id="3.40.190.10">
    <property type="entry name" value="Periplasmic binding protein-like II"/>
    <property type="match status" value="2"/>
</dbReference>
<dbReference type="SUPFAM" id="SSF53850">
    <property type="entry name" value="Periplasmic binding protein-like II"/>
    <property type="match status" value="1"/>
</dbReference>
<protein>
    <submittedName>
        <fullName evidence="8">Uncharacterized protein</fullName>
    </submittedName>
</protein>
<evidence type="ECO:0000313" key="9">
    <source>
        <dbReference type="Proteomes" id="UP000265916"/>
    </source>
</evidence>
<feature type="chain" id="PRO_5017418159" evidence="5">
    <location>
        <begin position="26"/>
        <end position="252"/>
    </location>
</feature>
<feature type="signal peptide" evidence="5">
    <location>
        <begin position="1"/>
        <end position="25"/>
    </location>
</feature>
<evidence type="ECO:0000256" key="4">
    <source>
        <dbReference type="RuleBase" id="RU003744"/>
    </source>
</evidence>
<gene>
    <name evidence="8" type="ORF">CKF58_04230</name>
</gene>
<dbReference type="GO" id="GO:0030313">
    <property type="term" value="C:cell envelope"/>
    <property type="evidence" value="ECO:0007669"/>
    <property type="project" value="UniProtKB-SubCell"/>
</dbReference>
<evidence type="ECO:0000256" key="1">
    <source>
        <dbReference type="ARBA" id="ARBA00004196"/>
    </source>
</evidence>
<dbReference type="SMART" id="SM00062">
    <property type="entry name" value="PBPb"/>
    <property type="match status" value="1"/>
</dbReference>
<evidence type="ECO:0000259" key="7">
    <source>
        <dbReference type="SMART" id="SM00079"/>
    </source>
</evidence>
<dbReference type="InterPro" id="IPR001320">
    <property type="entry name" value="Iontro_rcpt_C"/>
</dbReference>
<feature type="domain" description="Solute-binding protein family 3/N-terminal" evidence="6">
    <location>
        <begin position="30"/>
        <end position="250"/>
    </location>
</feature>
<evidence type="ECO:0000313" key="8">
    <source>
        <dbReference type="EMBL" id="RIY38433.1"/>
    </source>
</evidence>
<dbReference type="PANTHER" id="PTHR35936">
    <property type="entry name" value="MEMBRANE-BOUND LYTIC MUREIN TRANSGLYCOSYLASE F"/>
    <property type="match status" value="1"/>
</dbReference>
<dbReference type="EMBL" id="NRJG01000068">
    <property type="protein sequence ID" value="RIY38433.1"/>
    <property type="molecule type" value="Genomic_DNA"/>
</dbReference>
<dbReference type="OrthoDB" id="9768183at2"/>
<organism evidence="8 9">
    <name type="scientific">Psittacicella hinzii</name>
    <dbReference type="NCBI Taxonomy" id="2028575"/>
    <lineage>
        <taxon>Bacteria</taxon>
        <taxon>Pseudomonadati</taxon>
        <taxon>Pseudomonadota</taxon>
        <taxon>Gammaproteobacteria</taxon>
        <taxon>Pasteurellales</taxon>
        <taxon>Psittacicellaceae</taxon>
        <taxon>Psittacicella</taxon>
    </lineage>
</organism>
<evidence type="ECO:0000256" key="5">
    <source>
        <dbReference type="SAM" id="SignalP"/>
    </source>
</evidence>
<proteinExistence type="inferred from homology"/>
<evidence type="ECO:0000259" key="6">
    <source>
        <dbReference type="SMART" id="SM00062"/>
    </source>
</evidence>
<keyword evidence="9" id="KW-1185">Reference proteome</keyword>
<evidence type="ECO:0000256" key="2">
    <source>
        <dbReference type="ARBA" id="ARBA00010333"/>
    </source>
</evidence>
<dbReference type="PROSITE" id="PS01039">
    <property type="entry name" value="SBP_BACTERIAL_3"/>
    <property type="match status" value="1"/>
</dbReference>
<dbReference type="SMART" id="SM00079">
    <property type="entry name" value="PBPe"/>
    <property type="match status" value="1"/>
</dbReference>
<reference evidence="8 9" key="1">
    <citation type="submission" date="2017-08" db="EMBL/GenBank/DDBJ databases">
        <title>Reclassification of Bisgaard taxon 37 and 44.</title>
        <authorList>
            <person name="Christensen H."/>
        </authorList>
    </citation>
    <scope>NUCLEOTIDE SEQUENCE [LARGE SCALE GENOMIC DNA]</scope>
    <source>
        <strain evidence="8 9">111</strain>
    </source>
</reference>
<feature type="domain" description="Ionotropic glutamate receptor C-terminal" evidence="7">
    <location>
        <begin position="30"/>
        <end position="247"/>
    </location>
</feature>
<dbReference type="GO" id="GO:0015276">
    <property type="term" value="F:ligand-gated monoatomic ion channel activity"/>
    <property type="evidence" value="ECO:0007669"/>
    <property type="project" value="InterPro"/>
</dbReference>
<dbReference type="InterPro" id="IPR018313">
    <property type="entry name" value="SBP_3_CS"/>
</dbReference>
<dbReference type="AlphaFoldDB" id="A0A3A1YJI3"/>
<dbReference type="Pfam" id="PF00497">
    <property type="entry name" value="SBP_bac_3"/>
    <property type="match status" value="1"/>
</dbReference>
<name>A0A3A1YJI3_9GAMM</name>
<dbReference type="PANTHER" id="PTHR35936:SF17">
    <property type="entry name" value="ARGININE-BINDING EXTRACELLULAR PROTEIN ARTP"/>
    <property type="match status" value="1"/>
</dbReference>
<dbReference type="GO" id="GO:0016020">
    <property type="term" value="C:membrane"/>
    <property type="evidence" value="ECO:0007669"/>
    <property type="project" value="InterPro"/>
</dbReference>
<sequence length="252" mass="27146">MTNKFSVYALAAVTALSTLTTNAFANGDKTYVVATEAGYAPYEYLDSKGHIVGFDIDLINYVCKHAGIKCKVENQGFDALIPNLKFKKVDIAIAAITVTPERAKQVAFSQEYLPGAGYSYLTLTNNNYASVNDLKAVGYQNGTLAGKYLSEKTKAKTVTYDTYDTALLDLKAGRINALFADAAVVAKYAENDKNYKVYGEAVVDPILGQGLAIAVHPKNKDLLAKINAALAEAKSSGFIEQLKAKYGVTHAE</sequence>